<accession>A0A432G7F4</accession>
<feature type="transmembrane region" description="Helical" evidence="1">
    <location>
        <begin position="100"/>
        <end position="125"/>
    </location>
</feature>
<sequence>MIWQGARANTDTTVKNSKKPLFFCLYSRVTTIPRVHFKRFFPFQFSQIQILLTAIFYYLLFSTAVLGQDVTSSDEDNPYIDPDGASAVLQPTKRAESQRAYMFGISYGLNPIIILAPALSFSMYWDPIIIGMEISDSDHLGIWEKERKENFGTSRFRGDTQLIKWFYGENFYLLAAREHRTIDLWNRTYNRISGKALFDMHVDTTVASLGAGLLRFNDIGFLAIDIIRFNIQQKQSVKVVEYWETWSINPLGSVTRESLDNNIQDRTDKWFDIINSPSGFIITFGIYF</sequence>
<name>A0A432G7F4_9DELT</name>
<keyword evidence="1" id="KW-0472">Membrane</keyword>
<comment type="caution">
    <text evidence="2">The sequence shown here is derived from an EMBL/GenBank/DDBJ whole genome shotgun (WGS) entry which is preliminary data.</text>
</comment>
<keyword evidence="1" id="KW-1133">Transmembrane helix</keyword>
<dbReference type="AlphaFoldDB" id="A0A432G7F4"/>
<proteinExistence type="predicted"/>
<protein>
    <submittedName>
        <fullName evidence="2">Uncharacterized protein</fullName>
    </submittedName>
</protein>
<evidence type="ECO:0000256" key="1">
    <source>
        <dbReference type="SAM" id="Phobius"/>
    </source>
</evidence>
<reference evidence="2 3" key="1">
    <citation type="submission" date="2018-06" db="EMBL/GenBank/DDBJ databases">
        <title>Combined omics and stable isotope probing to characterize newly discovered Mariana Back-Arc vent microbial communities.</title>
        <authorList>
            <person name="Trembath-Reichert E."/>
            <person name="Huber J.A."/>
        </authorList>
    </citation>
    <scope>NUCLEOTIDE SEQUENCE [LARGE SCALE GENOMIC DNA]</scope>
    <source>
        <strain evidence="2">MAG 63_2</strain>
    </source>
</reference>
<evidence type="ECO:0000313" key="3">
    <source>
        <dbReference type="Proteomes" id="UP000286732"/>
    </source>
</evidence>
<organism evidence="2 3">
    <name type="scientific">SAR324 cluster bacterium</name>
    <dbReference type="NCBI Taxonomy" id="2024889"/>
    <lineage>
        <taxon>Bacteria</taxon>
        <taxon>Deltaproteobacteria</taxon>
        <taxon>SAR324 cluster</taxon>
    </lineage>
</organism>
<gene>
    <name evidence="2" type="ORF">DSY98_05995</name>
</gene>
<keyword evidence="1" id="KW-0812">Transmembrane</keyword>
<dbReference type="Proteomes" id="UP000286732">
    <property type="component" value="Unassembled WGS sequence"/>
</dbReference>
<feature type="transmembrane region" description="Helical" evidence="1">
    <location>
        <begin position="48"/>
        <end position="67"/>
    </location>
</feature>
<dbReference type="EMBL" id="QNZM01000233">
    <property type="protein sequence ID" value="RTZ79329.1"/>
    <property type="molecule type" value="Genomic_DNA"/>
</dbReference>
<evidence type="ECO:0000313" key="2">
    <source>
        <dbReference type="EMBL" id="RTZ79329.1"/>
    </source>
</evidence>